<sequence length="71" mass="7510">MCRGRASPSLAGRGGGIGGEVGVRATRQGVAAHHPRRLVEVAATTVRSVPGLHGRVWLLTIYDDVDVWGHL</sequence>
<reference evidence="1" key="2">
    <citation type="submission" date="2021-02" db="EMBL/GenBank/DDBJ databases">
        <authorList>
            <person name="Kimball J.A."/>
            <person name="Haas M.W."/>
            <person name="Macchietto M."/>
            <person name="Kono T."/>
            <person name="Duquette J."/>
            <person name="Shao M."/>
        </authorList>
    </citation>
    <scope>NUCLEOTIDE SEQUENCE</scope>
    <source>
        <tissue evidence="1">Fresh leaf tissue</tissue>
    </source>
</reference>
<evidence type="ECO:0000313" key="2">
    <source>
        <dbReference type="Proteomes" id="UP000729402"/>
    </source>
</evidence>
<comment type="caution">
    <text evidence="1">The sequence shown here is derived from an EMBL/GenBank/DDBJ whole genome shotgun (WGS) entry which is preliminary data.</text>
</comment>
<accession>A0A8J5X607</accession>
<keyword evidence="2" id="KW-1185">Reference proteome</keyword>
<proteinExistence type="predicted"/>
<organism evidence="1 2">
    <name type="scientific">Zizania palustris</name>
    <name type="common">Northern wild rice</name>
    <dbReference type="NCBI Taxonomy" id="103762"/>
    <lineage>
        <taxon>Eukaryota</taxon>
        <taxon>Viridiplantae</taxon>
        <taxon>Streptophyta</taxon>
        <taxon>Embryophyta</taxon>
        <taxon>Tracheophyta</taxon>
        <taxon>Spermatophyta</taxon>
        <taxon>Magnoliopsida</taxon>
        <taxon>Liliopsida</taxon>
        <taxon>Poales</taxon>
        <taxon>Poaceae</taxon>
        <taxon>BOP clade</taxon>
        <taxon>Oryzoideae</taxon>
        <taxon>Oryzeae</taxon>
        <taxon>Zizaniinae</taxon>
        <taxon>Zizania</taxon>
    </lineage>
</organism>
<dbReference type="Proteomes" id="UP000729402">
    <property type="component" value="Unassembled WGS sequence"/>
</dbReference>
<gene>
    <name evidence="1" type="ORF">GUJ93_ZPchr0293g2872</name>
</gene>
<reference evidence="1" key="1">
    <citation type="journal article" date="2021" name="bioRxiv">
        <title>Whole Genome Assembly and Annotation of Northern Wild Rice, Zizania palustris L., Supports a Whole Genome Duplication in the Zizania Genus.</title>
        <authorList>
            <person name="Haas M."/>
            <person name="Kono T."/>
            <person name="Macchietto M."/>
            <person name="Millas R."/>
            <person name="McGilp L."/>
            <person name="Shao M."/>
            <person name="Duquette J."/>
            <person name="Hirsch C.N."/>
            <person name="Kimball J."/>
        </authorList>
    </citation>
    <scope>NUCLEOTIDE SEQUENCE</scope>
    <source>
        <tissue evidence="1">Fresh leaf tissue</tissue>
    </source>
</reference>
<name>A0A8J5X607_ZIZPA</name>
<evidence type="ECO:0000313" key="1">
    <source>
        <dbReference type="EMBL" id="KAG8100968.1"/>
    </source>
</evidence>
<dbReference type="EMBL" id="JAAALK010000008">
    <property type="protein sequence ID" value="KAG8100968.1"/>
    <property type="molecule type" value="Genomic_DNA"/>
</dbReference>
<protein>
    <submittedName>
        <fullName evidence="1">Uncharacterized protein</fullName>
    </submittedName>
</protein>
<dbReference type="AlphaFoldDB" id="A0A8J5X607"/>